<keyword evidence="4" id="KW-1015">Disulfide bond</keyword>
<dbReference type="InterPro" id="IPR013766">
    <property type="entry name" value="Thioredoxin_domain"/>
</dbReference>
<dbReference type="InterPro" id="IPR036249">
    <property type="entry name" value="Thioredoxin-like_sf"/>
</dbReference>
<dbReference type="AlphaFoldDB" id="A0A328C249"/>
<keyword evidence="5" id="KW-0676">Redox-active center</keyword>
<comment type="caution">
    <text evidence="7">The sequence shown here is derived from an EMBL/GenBank/DDBJ whole genome shotgun (WGS) entry which is preliminary data.</text>
</comment>
<evidence type="ECO:0000313" key="7">
    <source>
        <dbReference type="EMBL" id="RAL20503.1"/>
    </source>
</evidence>
<dbReference type="PROSITE" id="PS51352">
    <property type="entry name" value="THIOREDOXIN_2"/>
    <property type="match status" value="2"/>
</dbReference>
<dbReference type="PANTHER" id="PTHR13887:SF14">
    <property type="entry name" value="DISULFIDE BOND FORMATION PROTEIN D"/>
    <property type="match status" value="1"/>
</dbReference>
<keyword evidence="3" id="KW-0560">Oxidoreductase</keyword>
<dbReference type="PROSITE" id="PS51257">
    <property type="entry name" value="PROKAR_LIPOPROTEIN"/>
    <property type="match status" value="1"/>
</dbReference>
<evidence type="ECO:0000256" key="2">
    <source>
        <dbReference type="ARBA" id="ARBA00022729"/>
    </source>
</evidence>
<dbReference type="EMBL" id="QHKO01000010">
    <property type="protein sequence ID" value="RAL20503.1"/>
    <property type="molecule type" value="Genomic_DNA"/>
</dbReference>
<reference evidence="7 8" key="1">
    <citation type="submission" date="2018-05" db="EMBL/GenBank/DDBJ databases">
        <title>Lujinxingia marina gen. nov. sp. nov., a new facultative anaerobic member of the class Deltaproteobacteria, and proposal of Lujinxingaceae fam. nov.</title>
        <authorList>
            <person name="Li C.-M."/>
        </authorList>
    </citation>
    <scope>NUCLEOTIDE SEQUENCE [LARGE SCALE GENOMIC DNA]</scope>
    <source>
        <strain evidence="7 8">B210</strain>
    </source>
</reference>
<sequence length="477" mass="52363">MRRFPLAPPNQPSMFASVFCGGLLALTLAAGCASGPRDVQTPAELAPQWVESELVPLGDSPRQGQADAPVVIVEFSSLQCPFSARARQTTAELLERYPGQVQLVYKHLPLEFQPQAHPAARVAEAAARQEAFWPMVESLYASQRTLAERGAESTGRELAGRIGLDEGEFAEALGAGDELDVRIARDVALAQKLGISGTPTFLINGEPVLGAQPLEVFEDAVARALARDATLKEQGVASSERYARSVELAQVQARQQQEEEARRRAEAERQQAPQITYVPVQGDELIHQHGEAYLVTLVEFSSLQCPFCARVVPTLTRLKEEYGETLRVVYKHFPLNFQEHSELAARAVVAASEQNQGWEMRDAIYARQRELSPELIDVLAQELGLDMDAFSAALASPEAAARVARDLREGMTLGVRGTPAFFVNGVFLAGARPYEQFKALIDHQIEQAQELRQAEPELTGEELYLRAVEQAQEQNAP</sequence>
<comment type="similarity">
    <text evidence="1">Belongs to the thioredoxin family. DsbA subfamily.</text>
</comment>
<dbReference type="PANTHER" id="PTHR13887">
    <property type="entry name" value="GLUTATHIONE S-TRANSFERASE KAPPA"/>
    <property type="match status" value="1"/>
</dbReference>
<name>A0A328C249_9DELT</name>
<evidence type="ECO:0000259" key="6">
    <source>
        <dbReference type="PROSITE" id="PS51352"/>
    </source>
</evidence>
<dbReference type="Pfam" id="PF13462">
    <property type="entry name" value="Thioredoxin_4"/>
    <property type="match status" value="2"/>
</dbReference>
<accession>A0A328C249</accession>
<protein>
    <recommendedName>
        <fullName evidence="6">Thioredoxin domain-containing protein</fullName>
    </recommendedName>
</protein>
<organism evidence="7 8">
    <name type="scientific">Lujinxingia litoralis</name>
    <dbReference type="NCBI Taxonomy" id="2211119"/>
    <lineage>
        <taxon>Bacteria</taxon>
        <taxon>Deltaproteobacteria</taxon>
        <taxon>Bradymonadales</taxon>
        <taxon>Lujinxingiaceae</taxon>
        <taxon>Lujinxingia</taxon>
    </lineage>
</organism>
<dbReference type="Gene3D" id="3.40.30.10">
    <property type="entry name" value="Glutaredoxin"/>
    <property type="match status" value="2"/>
</dbReference>
<evidence type="ECO:0000256" key="5">
    <source>
        <dbReference type="ARBA" id="ARBA00023284"/>
    </source>
</evidence>
<keyword evidence="2" id="KW-0732">Signal</keyword>
<dbReference type="Proteomes" id="UP000249169">
    <property type="component" value="Unassembled WGS sequence"/>
</dbReference>
<feature type="domain" description="Thioredoxin" evidence="6">
    <location>
        <begin position="266"/>
        <end position="446"/>
    </location>
</feature>
<evidence type="ECO:0000256" key="3">
    <source>
        <dbReference type="ARBA" id="ARBA00023002"/>
    </source>
</evidence>
<dbReference type="OrthoDB" id="9784686at2"/>
<evidence type="ECO:0000256" key="1">
    <source>
        <dbReference type="ARBA" id="ARBA00005791"/>
    </source>
</evidence>
<proteinExistence type="inferred from homology"/>
<dbReference type="RefSeq" id="WP_111731099.1">
    <property type="nucleotide sequence ID" value="NZ_QHKO01000010.1"/>
</dbReference>
<dbReference type="SUPFAM" id="SSF52833">
    <property type="entry name" value="Thioredoxin-like"/>
    <property type="match status" value="2"/>
</dbReference>
<gene>
    <name evidence="7" type="ORF">DL240_17030</name>
</gene>
<dbReference type="GO" id="GO:0016491">
    <property type="term" value="F:oxidoreductase activity"/>
    <property type="evidence" value="ECO:0007669"/>
    <property type="project" value="UniProtKB-KW"/>
</dbReference>
<feature type="domain" description="Thioredoxin" evidence="6">
    <location>
        <begin position="34"/>
        <end position="226"/>
    </location>
</feature>
<keyword evidence="8" id="KW-1185">Reference proteome</keyword>
<dbReference type="InterPro" id="IPR012336">
    <property type="entry name" value="Thioredoxin-like_fold"/>
</dbReference>
<evidence type="ECO:0000313" key="8">
    <source>
        <dbReference type="Proteomes" id="UP000249169"/>
    </source>
</evidence>
<evidence type="ECO:0000256" key="4">
    <source>
        <dbReference type="ARBA" id="ARBA00023157"/>
    </source>
</evidence>